<keyword evidence="9" id="KW-1185">Reference proteome</keyword>
<dbReference type="Pfam" id="PF06839">
    <property type="entry name" value="Zn_ribbon_GRF"/>
    <property type="match status" value="1"/>
</dbReference>
<accession>A0AAW2Z596</accession>
<dbReference type="InterPro" id="IPR038718">
    <property type="entry name" value="SNF2-like_sf"/>
</dbReference>
<reference evidence="8 9" key="1">
    <citation type="submission" date="2024-03" db="EMBL/GenBank/DDBJ databases">
        <title>The Acrasis kona genome and developmental transcriptomes reveal deep origins of eukaryotic multicellular pathways.</title>
        <authorList>
            <person name="Sheikh S."/>
            <person name="Fu C.-J."/>
            <person name="Brown M.W."/>
            <person name="Baldauf S.L."/>
        </authorList>
    </citation>
    <scope>NUCLEOTIDE SEQUENCE [LARGE SCALE GENOMIC DNA]</scope>
    <source>
        <strain evidence="8 9">ATCC MYA-3509</strain>
    </source>
</reference>
<dbReference type="SMART" id="SM00487">
    <property type="entry name" value="DEXDc"/>
    <property type="match status" value="1"/>
</dbReference>
<keyword evidence="3" id="KW-0378">Hydrolase</keyword>
<dbReference type="GO" id="GO:0043596">
    <property type="term" value="C:nuclear replication fork"/>
    <property type="evidence" value="ECO:0007669"/>
    <property type="project" value="TreeGrafter"/>
</dbReference>
<dbReference type="Gene3D" id="3.40.50.10810">
    <property type="entry name" value="Tandem AAA-ATPase domain"/>
    <property type="match status" value="1"/>
</dbReference>
<dbReference type="InterPro" id="IPR014001">
    <property type="entry name" value="Helicase_ATP-bd"/>
</dbReference>
<feature type="non-terminal residue" evidence="8">
    <location>
        <position position="350"/>
    </location>
</feature>
<proteinExistence type="predicted"/>
<name>A0AAW2Z596_9EUKA</name>
<organism evidence="8 9">
    <name type="scientific">Acrasis kona</name>
    <dbReference type="NCBI Taxonomy" id="1008807"/>
    <lineage>
        <taxon>Eukaryota</taxon>
        <taxon>Discoba</taxon>
        <taxon>Heterolobosea</taxon>
        <taxon>Tetramitia</taxon>
        <taxon>Eutetramitia</taxon>
        <taxon>Acrasidae</taxon>
        <taxon>Acrasis</taxon>
    </lineage>
</organism>
<dbReference type="InterPro" id="IPR000330">
    <property type="entry name" value="SNF2_N"/>
</dbReference>
<dbReference type="PROSITE" id="PS51192">
    <property type="entry name" value="HELICASE_ATP_BIND_1"/>
    <property type="match status" value="1"/>
</dbReference>
<feature type="domain" description="Helicase ATP-binding" evidence="6">
    <location>
        <begin position="216"/>
        <end position="350"/>
    </location>
</feature>
<dbReference type="AlphaFoldDB" id="A0AAW2Z596"/>
<dbReference type="Proteomes" id="UP001431209">
    <property type="component" value="Unassembled WGS sequence"/>
</dbReference>
<dbReference type="GO" id="GO:0005524">
    <property type="term" value="F:ATP binding"/>
    <property type="evidence" value="ECO:0007669"/>
    <property type="project" value="InterPro"/>
</dbReference>
<feature type="non-terminal residue" evidence="8">
    <location>
        <position position="1"/>
    </location>
</feature>
<keyword evidence="1" id="KW-0479">Metal-binding</keyword>
<dbReference type="InterPro" id="IPR027417">
    <property type="entry name" value="P-loop_NTPase"/>
</dbReference>
<evidence type="ECO:0000256" key="1">
    <source>
        <dbReference type="ARBA" id="ARBA00022723"/>
    </source>
</evidence>
<evidence type="ECO:0000256" key="4">
    <source>
        <dbReference type="ARBA" id="ARBA00022833"/>
    </source>
</evidence>
<dbReference type="PROSITE" id="PS51999">
    <property type="entry name" value="ZF_GRF"/>
    <property type="match status" value="1"/>
</dbReference>
<evidence type="ECO:0000256" key="2">
    <source>
        <dbReference type="ARBA" id="ARBA00022771"/>
    </source>
</evidence>
<feature type="domain" description="GRF-type" evidence="7">
    <location>
        <begin position="3"/>
        <end position="43"/>
    </location>
</feature>
<comment type="caution">
    <text evidence="8">The sequence shown here is derived from an EMBL/GenBank/DDBJ whole genome shotgun (WGS) entry which is preliminary data.</text>
</comment>
<gene>
    <name evidence="8" type="ORF">AKO1_003770</name>
</gene>
<dbReference type="GO" id="GO:0031297">
    <property type="term" value="P:replication fork processing"/>
    <property type="evidence" value="ECO:0007669"/>
    <property type="project" value="TreeGrafter"/>
</dbReference>
<dbReference type="GO" id="GO:0006281">
    <property type="term" value="P:DNA repair"/>
    <property type="evidence" value="ECO:0007669"/>
    <property type="project" value="TreeGrafter"/>
</dbReference>
<protein>
    <submittedName>
        <fullName evidence="8">Smarcal1</fullName>
    </submittedName>
</protein>
<keyword evidence="2 5" id="KW-0863">Zinc-finger</keyword>
<evidence type="ECO:0000259" key="7">
    <source>
        <dbReference type="PROSITE" id="PS51999"/>
    </source>
</evidence>
<sequence>THCEKHQIDLVRRQVKKEGPNQGKYFVVCPSENNCCFYWDTDQSFLAAKSQPATQATQNMVSNTKGYAYEVHFEMVSSSYGMIKQDQGDEPEGEDSSLEQEHATITFKEIGSDCLLVRLPKQKAPAELVEKELVKLNGERRLGDYLFPWNDYDKVKDTLLKSTAPINIYMVPSSASRLISSFEPVVFERDEKDVNWDKLPTRLRNSLRPFQKQGVIFGVKRQGRLLIGDEMGLGKTIQAISIAQYYRDEWPLLVICPSSLRYNWSNELEQWLMPHIRSEDINICLTGRHKLTGLVDILSYDLAVRMDKKIEARNYKVIILDESHYIKNGKTQRSRTLQPLITCAKRVVLI</sequence>
<keyword evidence="4" id="KW-0862">Zinc</keyword>
<dbReference type="PANTHER" id="PTHR45766:SF6">
    <property type="entry name" value="SWI_SNF-RELATED MATRIX-ASSOCIATED ACTIN-DEPENDENT REGULATOR OF CHROMATIN SUBFAMILY A-LIKE PROTEIN 1"/>
    <property type="match status" value="1"/>
</dbReference>
<dbReference type="PANTHER" id="PTHR45766">
    <property type="entry name" value="DNA ANNEALING HELICASE AND ENDONUCLEASE ZRANB3 FAMILY MEMBER"/>
    <property type="match status" value="1"/>
</dbReference>
<dbReference type="GO" id="GO:0016787">
    <property type="term" value="F:hydrolase activity"/>
    <property type="evidence" value="ECO:0007669"/>
    <property type="project" value="UniProtKB-KW"/>
</dbReference>
<evidence type="ECO:0000313" key="8">
    <source>
        <dbReference type="EMBL" id="KAL0484976.1"/>
    </source>
</evidence>
<evidence type="ECO:0000259" key="6">
    <source>
        <dbReference type="PROSITE" id="PS51192"/>
    </source>
</evidence>
<dbReference type="InterPro" id="IPR010666">
    <property type="entry name" value="Znf_GRF"/>
</dbReference>
<evidence type="ECO:0000256" key="5">
    <source>
        <dbReference type="PROSITE-ProRule" id="PRU01343"/>
    </source>
</evidence>
<evidence type="ECO:0000256" key="3">
    <source>
        <dbReference type="ARBA" id="ARBA00022801"/>
    </source>
</evidence>
<dbReference type="GO" id="GO:0008270">
    <property type="term" value="F:zinc ion binding"/>
    <property type="evidence" value="ECO:0007669"/>
    <property type="project" value="UniProtKB-KW"/>
</dbReference>
<evidence type="ECO:0000313" key="9">
    <source>
        <dbReference type="Proteomes" id="UP001431209"/>
    </source>
</evidence>
<dbReference type="SUPFAM" id="SSF52540">
    <property type="entry name" value="P-loop containing nucleoside triphosphate hydrolases"/>
    <property type="match status" value="1"/>
</dbReference>
<dbReference type="Pfam" id="PF00176">
    <property type="entry name" value="SNF2-rel_dom"/>
    <property type="match status" value="1"/>
</dbReference>
<dbReference type="EMBL" id="JAOPGA020001095">
    <property type="protein sequence ID" value="KAL0484976.1"/>
    <property type="molecule type" value="Genomic_DNA"/>
</dbReference>